<dbReference type="EMBL" id="NNSR01000073">
    <property type="protein sequence ID" value="PKD26946.1"/>
    <property type="molecule type" value="Genomic_DNA"/>
</dbReference>
<proteinExistence type="predicted"/>
<name>A0A2N0UQ81_9FIRM</name>
<dbReference type="InterPro" id="IPR013321">
    <property type="entry name" value="Arc_rbn_hlx_hlx"/>
</dbReference>
<keyword evidence="2" id="KW-1185">Reference proteome</keyword>
<organism evidence="1 2">
    <name type="scientific">Ruminococcus bromii</name>
    <dbReference type="NCBI Taxonomy" id="40518"/>
    <lineage>
        <taxon>Bacteria</taxon>
        <taxon>Bacillati</taxon>
        <taxon>Bacillota</taxon>
        <taxon>Clostridia</taxon>
        <taxon>Eubacteriales</taxon>
        <taxon>Oscillospiraceae</taxon>
        <taxon>Ruminococcus</taxon>
    </lineage>
</organism>
<reference evidence="1" key="1">
    <citation type="journal article" date="2018" name="Environ. Microbiol.">
        <title>Sporulation capability and amylosome conservation among diverse human colonic and rumen isolates of the keystone starch-degrader Ruminococcus bromii.</title>
        <authorList>
            <person name="Mukhopadhya I."/>
            <person name="Morais S."/>
            <person name="Laverde-Gomez J."/>
            <person name="Sheridan P.O."/>
            <person name="Walker A.W."/>
            <person name="Kelly W."/>
            <person name="Klieve A.V."/>
            <person name="Ouwerkerk D."/>
            <person name="Duncan S.H."/>
            <person name="Louis P."/>
            <person name="Koropatkin N."/>
            <person name="Cockburn D."/>
            <person name="Kibler R."/>
            <person name="Cooper P.J."/>
            <person name="Sandoval C."/>
            <person name="Crost E."/>
            <person name="Juge N."/>
            <person name="Bayer E.A."/>
            <person name="Flint H.J."/>
        </authorList>
    </citation>
    <scope>NUCLEOTIDE SEQUENCE [LARGE SCALE GENOMIC DNA]</scope>
    <source>
        <strain evidence="1">ATCC 27255</strain>
    </source>
</reference>
<protein>
    <submittedName>
        <fullName evidence="1">Uncharacterized protein</fullName>
    </submittedName>
</protein>
<dbReference type="Gene3D" id="1.10.1220.10">
    <property type="entry name" value="Met repressor-like"/>
    <property type="match status" value="1"/>
</dbReference>
<dbReference type="RefSeq" id="WP_015523241.1">
    <property type="nucleotide sequence ID" value="NZ_CABMMZ010000073.1"/>
</dbReference>
<comment type="caution">
    <text evidence="1">The sequence shown here is derived from an EMBL/GenBank/DDBJ whole genome shotgun (WGS) entry which is preliminary data.</text>
</comment>
<sequence>MDDNILRYTLRVNRTLFQKFRYVADYEGRSANREIEQYIKQRVKSFEEEHGEIEVKKD</sequence>
<gene>
    <name evidence="1" type="ORF">RBATCC27255_01812</name>
</gene>
<dbReference type="InterPro" id="IPR010985">
    <property type="entry name" value="Ribbon_hlx_hlx"/>
</dbReference>
<dbReference type="AlphaFoldDB" id="A0A2N0UQ81"/>
<evidence type="ECO:0000313" key="2">
    <source>
        <dbReference type="Proteomes" id="UP000233425"/>
    </source>
</evidence>
<dbReference type="Proteomes" id="UP000233425">
    <property type="component" value="Unassembled WGS sequence"/>
</dbReference>
<accession>A0A2N0UQ81</accession>
<dbReference type="GO" id="GO:0006355">
    <property type="term" value="P:regulation of DNA-templated transcription"/>
    <property type="evidence" value="ECO:0007669"/>
    <property type="project" value="InterPro"/>
</dbReference>
<dbReference type="SUPFAM" id="SSF47598">
    <property type="entry name" value="Ribbon-helix-helix"/>
    <property type="match status" value="1"/>
</dbReference>
<evidence type="ECO:0000313" key="1">
    <source>
        <dbReference type="EMBL" id="PKD26946.1"/>
    </source>
</evidence>
<dbReference type="GeneID" id="93767654"/>